<dbReference type="EMBL" id="BQNB010013387">
    <property type="protein sequence ID" value="GJT15332.1"/>
    <property type="molecule type" value="Genomic_DNA"/>
</dbReference>
<reference evidence="2" key="1">
    <citation type="journal article" date="2022" name="Int. J. Mol. Sci.">
        <title>Draft Genome of Tanacetum Coccineum: Genomic Comparison of Closely Related Tanacetum-Family Plants.</title>
        <authorList>
            <person name="Yamashiro T."/>
            <person name="Shiraishi A."/>
            <person name="Nakayama K."/>
            <person name="Satake H."/>
        </authorList>
    </citation>
    <scope>NUCLEOTIDE SEQUENCE</scope>
</reference>
<reference evidence="2" key="2">
    <citation type="submission" date="2022-01" db="EMBL/GenBank/DDBJ databases">
        <authorList>
            <person name="Yamashiro T."/>
            <person name="Shiraishi A."/>
            <person name="Satake H."/>
            <person name="Nakayama K."/>
        </authorList>
    </citation>
    <scope>NUCLEOTIDE SEQUENCE</scope>
</reference>
<evidence type="ECO:0000313" key="3">
    <source>
        <dbReference type="Proteomes" id="UP001151760"/>
    </source>
</evidence>
<evidence type="ECO:0000256" key="1">
    <source>
        <dbReference type="SAM" id="MobiDB-lite"/>
    </source>
</evidence>
<gene>
    <name evidence="2" type="ORF">Tco_0874038</name>
</gene>
<sequence>MVTEEHEEEKVIEEESKISAQLVPKVGGSSSNPRVNKGKGIVTDSDPSPLKFLKASREVRPDPDGLVLINWEVDGKIIQILNDQQQEYLDKKEQMDRAIDEIK</sequence>
<proteinExistence type="predicted"/>
<organism evidence="2 3">
    <name type="scientific">Tanacetum coccineum</name>
    <dbReference type="NCBI Taxonomy" id="301880"/>
    <lineage>
        <taxon>Eukaryota</taxon>
        <taxon>Viridiplantae</taxon>
        <taxon>Streptophyta</taxon>
        <taxon>Embryophyta</taxon>
        <taxon>Tracheophyta</taxon>
        <taxon>Spermatophyta</taxon>
        <taxon>Magnoliopsida</taxon>
        <taxon>eudicotyledons</taxon>
        <taxon>Gunneridae</taxon>
        <taxon>Pentapetalae</taxon>
        <taxon>asterids</taxon>
        <taxon>campanulids</taxon>
        <taxon>Asterales</taxon>
        <taxon>Asteraceae</taxon>
        <taxon>Asteroideae</taxon>
        <taxon>Anthemideae</taxon>
        <taxon>Anthemidinae</taxon>
        <taxon>Tanacetum</taxon>
    </lineage>
</organism>
<dbReference type="Proteomes" id="UP001151760">
    <property type="component" value="Unassembled WGS sequence"/>
</dbReference>
<evidence type="ECO:0000313" key="2">
    <source>
        <dbReference type="EMBL" id="GJT15332.1"/>
    </source>
</evidence>
<name>A0ABQ5BNC1_9ASTR</name>
<protein>
    <submittedName>
        <fullName evidence="2">Uncharacterized protein</fullName>
    </submittedName>
</protein>
<accession>A0ABQ5BNC1</accession>
<feature type="region of interest" description="Disordered" evidence="1">
    <location>
        <begin position="22"/>
        <end position="43"/>
    </location>
</feature>
<comment type="caution">
    <text evidence="2">The sequence shown here is derived from an EMBL/GenBank/DDBJ whole genome shotgun (WGS) entry which is preliminary data.</text>
</comment>
<keyword evidence="3" id="KW-1185">Reference proteome</keyword>